<feature type="transmembrane region" description="Helical" evidence="2">
    <location>
        <begin position="88"/>
        <end position="108"/>
    </location>
</feature>
<dbReference type="OrthoDB" id="285651at2"/>
<keyword evidence="2" id="KW-1133">Transmembrane helix</keyword>
<feature type="domain" description="DUF1559" evidence="3">
    <location>
        <begin position="146"/>
        <end position="215"/>
    </location>
</feature>
<evidence type="ECO:0000256" key="1">
    <source>
        <dbReference type="SAM" id="MobiDB-lite"/>
    </source>
</evidence>
<dbReference type="InterPro" id="IPR011453">
    <property type="entry name" value="DUF1559"/>
</dbReference>
<gene>
    <name evidence="4" type="ORF">HG66A1_33030</name>
</gene>
<keyword evidence="2" id="KW-0472">Membrane</keyword>
<accession>A0A517PQ48</accession>
<evidence type="ECO:0000313" key="5">
    <source>
        <dbReference type="Proteomes" id="UP000320421"/>
    </source>
</evidence>
<keyword evidence="2" id="KW-0812">Transmembrane</keyword>
<dbReference type="PANTHER" id="PTHR30093">
    <property type="entry name" value="GENERAL SECRETION PATHWAY PROTEIN G"/>
    <property type="match status" value="1"/>
</dbReference>
<evidence type="ECO:0000313" key="4">
    <source>
        <dbReference type="EMBL" id="QDT21501.1"/>
    </source>
</evidence>
<protein>
    <recommendedName>
        <fullName evidence="3">DUF1559 domain-containing protein</fullName>
    </recommendedName>
</protein>
<dbReference type="Pfam" id="PF07596">
    <property type="entry name" value="SBP_bac_10"/>
    <property type="match status" value="1"/>
</dbReference>
<dbReference type="Proteomes" id="UP000320421">
    <property type="component" value="Chromosome"/>
</dbReference>
<organism evidence="4 5">
    <name type="scientific">Gimesia chilikensis</name>
    <dbReference type="NCBI Taxonomy" id="2605989"/>
    <lineage>
        <taxon>Bacteria</taxon>
        <taxon>Pseudomonadati</taxon>
        <taxon>Planctomycetota</taxon>
        <taxon>Planctomycetia</taxon>
        <taxon>Planctomycetales</taxon>
        <taxon>Planctomycetaceae</taxon>
        <taxon>Gimesia</taxon>
    </lineage>
</organism>
<evidence type="ECO:0000256" key="2">
    <source>
        <dbReference type="SAM" id="Phobius"/>
    </source>
</evidence>
<reference evidence="4 5" key="1">
    <citation type="submission" date="2019-02" db="EMBL/GenBank/DDBJ databases">
        <title>Deep-cultivation of Planctomycetes and their phenomic and genomic characterization uncovers novel biology.</title>
        <authorList>
            <person name="Wiegand S."/>
            <person name="Jogler M."/>
            <person name="Boedeker C."/>
            <person name="Pinto D."/>
            <person name="Vollmers J."/>
            <person name="Rivas-Marin E."/>
            <person name="Kohn T."/>
            <person name="Peeters S.H."/>
            <person name="Heuer A."/>
            <person name="Rast P."/>
            <person name="Oberbeckmann S."/>
            <person name="Bunk B."/>
            <person name="Jeske O."/>
            <person name="Meyerdierks A."/>
            <person name="Storesund J.E."/>
            <person name="Kallscheuer N."/>
            <person name="Luecker S."/>
            <person name="Lage O.M."/>
            <person name="Pohl T."/>
            <person name="Merkel B.J."/>
            <person name="Hornburger P."/>
            <person name="Mueller R.-W."/>
            <person name="Bruemmer F."/>
            <person name="Labrenz M."/>
            <person name="Spormann A.M."/>
            <person name="Op den Camp H."/>
            <person name="Overmann J."/>
            <person name="Amann R."/>
            <person name="Jetten M.S.M."/>
            <person name="Mascher T."/>
            <person name="Medema M.H."/>
            <person name="Devos D.P."/>
            <person name="Kaster A.-K."/>
            <person name="Ovreas L."/>
            <person name="Rohde M."/>
            <person name="Galperin M.Y."/>
            <person name="Jogler C."/>
        </authorList>
    </citation>
    <scope>NUCLEOTIDE SEQUENCE [LARGE SCALE GENOMIC DNA]</scope>
    <source>
        <strain evidence="4 5">HG66A1</strain>
    </source>
</reference>
<feature type="compositionally biased region" description="Basic residues" evidence="1">
    <location>
        <begin position="60"/>
        <end position="79"/>
    </location>
</feature>
<keyword evidence="5" id="KW-1185">Reference proteome</keyword>
<evidence type="ECO:0000259" key="3">
    <source>
        <dbReference type="Pfam" id="PF07596"/>
    </source>
</evidence>
<dbReference type="PANTHER" id="PTHR30093:SF2">
    <property type="entry name" value="TYPE II SECRETION SYSTEM PROTEIN H"/>
    <property type="match status" value="1"/>
</dbReference>
<dbReference type="AlphaFoldDB" id="A0A517PQ48"/>
<dbReference type="RefSeq" id="WP_145185926.1">
    <property type="nucleotide sequence ID" value="NZ_CP036266.1"/>
</dbReference>
<sequence length="335" mass="36683">MTISFECRQCGKKYKVGDDKAGKKIKCKECEAVMKIPVPAGDDFLEAFDEEEEMDYSPPTRRRKKSPAKSAKSKQKKQTASKVKPGPLIAIGAVVLLLGGGGYFLLTWGAPGGKIMKRIADKADDVINSQMNGGNSQQVQASEADRMKKIGLAFHHYHDSFTRFPYADAHLTDGKPNLSWRVHLLPFLGQTELYQQFKLDEPWDSPHNKALITKMPDVYRTENTLQPGFTSVMTFSGKDTPFSGGQGLRMRSFTDGVSNVILAVKAGPDKAVPWTQPIDLPFNPGNPIIALGQATNGGFLCIMGDGALRTIPTSISPQTLSLAIQHRDGQSLPIF</sequence>
<dbReference type="EMBL" id="CP036266">
    <property type="protein sequence ID" value="QDT21501.1"/>
    <property type="molecule type" value="Genomic_DNA"/>
</dbReference>
<proteinExistence type="predicted"/>
<name>A0A517PQ48_9PLAN</name>
<feature type="region of interest" description="Disordered" evidence="1">
    <location>
        <begin position="49"/>
        <end position="82"/>
    </location>
</feature>